<dbReference type="InterPro" id="IPR000962">
    <property type="entry name" value="Znf_DskA_TraR"/>
</dbReference>
<comment type="caution">
    <text evidence="6">The sequence shown here is derived from an EMBL/GenBank/DDBJ whole genome shotgun (WGS) entry which is preliminary data.</text>
</comment>
<accession>A0A371IWN8</accession>
<gene>
    <name evidence="6" type="ORF">CHF27_001470</name>
</gene>
<evidence type="ECO:0000256" key="4">
    <source>
        <dbReference type="PROSITE-ProRule" id="PRU00510"/>
    </source>
</evidence>
<dbReference type="Proteomes" id="UP000243494">
    <property type="component" value="Unassembled WGS sequence"/>
</dbReference>
<dbReference type="InterPro" id="IPR020458">
    <property type="entry name" value="Znf_DskA_TraR_CS"/>
</dbReference>
<dbReference type="RefSeq" id="WP_095404745.1">
    <property type="nucleotide sequence ID" value="NZ_NOJZ02000001.1"/>
</dbReference>
<evidence type="ECO:0000256" key="2">
    <source>
        <dbReference type="ARBA" id="ARBA00022771"/>
    </source>
</evidence>
<organism evidence="6 7">
    <name type="scientific">Romboutsia maritimum</name>
    <dbReference type="NCBI Taxonomy" id="2020948"/>
    <lineage>
        <taxon>Bacteria</taxon>
        <taxon>Bacillati</taxon>
        <taxon>Bacillota</taxon>
        <taxon>Clostridia</taxon>
        <taxon>Peptostreptococcales</taxon>
        <taxon>Peptostreptococcaceae</taxon>
        <taxon>Romboutsia</taxon>
    </lineage>
</organism>
<dbReference type="Pfam" id="PF01258">
    <property type="entry name" value="zf-dskA_traR"/>
    <property type="match status" value="1"/>
</dbReference>
<keyword evidence="7" id="KW-1185">Reference proteome</keyword>
<dbReference type="EMBL" id="NOJZ02000001">
    <property type="protein sequence ID" value="RDY24896.1"/>
    <property type="molecule type" value="Genomic_DNA"/>
</dbReference>
<evidence type="ECO:0000256" key="1">
    <source>
        <dbReference type="ARBA" id="ARBA00022723"/>
    </source>
</evidence>
<dbReference type="PROSITE" id="PS01102">
    <property type="entry name" value="ZF_DKSA_1"/>
    <property type="match status" value="1"/>
</dbReference>
<evidence type="ECO:0000259" key="5">
    <source>
        <dbReference type="Pfam" id="PF01258"/>
    </source>
</evidence>
<dbReference type="Gene3D" id="1.20.120.910">
    <property type="entry name" value="DksA, coiled-coil domain"/>
    <property type="match status" value="1"/>
</dbReference>
<evidence type="ECO:0000313" key="6">
    <source>
        <dbReference type="EMBL" id="RDY24896.1"/>
    </source>
</evidence>
<keyword evidence="3" id="KW-0862">Zinc</keyword>
<feature type="domain" description="Zinc finger DksA/TraR C4-type" evidence="5">
    <location>
        <begin position="90"/>
        <end position="124"/>
    </location>
</feature>
<dbReference type="SUPFAM" id="SSF57716">
    <property type="entry name" value="Glucocorticoid receptor-like (DNA-binding domain)"/>
    <property type="match status" value="1"/>
</dbReference>
<dbReference type="InterPro" id="IPR037187">
    <property type="entry name" value="DnaK_N"/>
</dbReference>
<reference evidence="6 7" key="1">
    <citation type="journal article" date="2017" name="Genome Announc.">
        <title>Draft Genome Sequence of Romboutsia maritimum sp. nov. Strain CCRI-22766(T), Isolated from Coastal Estuarine Mud.</title>
        <authorList>
            <person name="Maheux A.F."/>
            <person name="Boudreau D.K."/>
            <person name="Berube E."/>
            <person name="Boissinot M."/>
            <person name="Raymond F."/>
            <person name="Brodeur S."/>
            <person name="Corbeil J."/>
            <person name="Brightwell G."/>
            <person name="Broda D."/>
            <person name="Omar R.F."/>
            <person name="Bergeron M.G."/>
        </authorList>
    </citation>
    <scope>NUCLEOTIDE SEQUENCE [LARGE SCALE GENOMIC DNA]</scope>
    <source>
        <strain evidence="6 7">CCRI-22766</strain>
    </source>
</reference>
<dbReference type="GO" id="GO:0008270">
    <property type="term" value="F:zinc ion binding"/>
    <property type="evidence" value="ECO:0007669"/>
    <property type="project" value="UniProtKB-KW"/>
</dbReference>
<keyword evidence="2" id="KW-0863">Zinc-finger</keyword>
<evidence type="ECO:0000256" key="3">
    <source>
        <dbReference type="ARBA" id="ARBA00022833"/>
    </source>
</evidence>
<feature type="zinc finger region" description="dksA C4-type" evidence="4">
    <location>
        <begin position="95"/>
        <end position="119"/>
    </location>
</feature>
<dbReference type="SUPFAM" id="SSF109635">
    <property type="entry name" value="DnaK suppressor protein DksA, alpha-hairpin domain"/>
    <property type="match status" value="1"/>
</dbReference>
<keyword evidence="1" id="KW-0479">Metal-binding</keyword>
<dbReference type="PANTHER" id="PTHR33823">
    <property type="entry name" value="RNA POLYMERASE-BINDING TRANSCRIPTION FACTOR DKSA-RELATED"/>
    <property type="match status" value="1"/>
</dbReference>
<evidence type="ECO:0000313" key="7">
    <source>
        <dbReference type="Proteomes" id="UP000243494"/>
    </source>
</evidence>
<dbReference type="OrthoDB" id="9811543at2"/>
<proteinExistence type="predicted"/>
<protein>
    <submittedName>
        <fullName evidence="6">Transcriptional regulator</fullName>
    </submittedName>
</protein>
<dbReference type="AlphaFoldDB" id="A0A371IWN8"/>
<sequence>MNINKYKKKLLKEKEKLDGLIIEMQDNTLFGDTTKHTSEKYSSGELSSYDNHIADIATDVFMQDMQNSLTTHEKGKLYQVNLALDKIENGTYGICDMCKKNIDEDRLDIVPETNVCSNCAKKHDNLPLDNENMDQNFINRGCDFYSQDLKNLTDINKNGLYDD</sequence>
<dbReference type="PROSITE" id="PS51128">
    <property type="entry name" value="ZF_DKSA_2"/>
    <property type="match status" value="1"/>
</dbReference>
<dbReference type="PANTHER" id="PTHR33823:SF4">
    <property type="entry name" value="GENERAL STRESS PROTEIN 16O"/>
    <property type="match status" value="1"/>
</dbReference>
<name>A0A371IWN8_9FIRM</name>